<proteinExistence type="predicted"/>
<dbReference type="EMBL" id="QUAL01000130">
    <property type="protein sequence ID" value="RIQ22818.1"/>
    <property type="molecule type" value="Genomic_DNA"/>
</dbReference>
<organism evidence="1 2">
    <name type="scientific">Jiangella rhizosphaerae</name>
    <dbReference type="NCBI Taxonomy" id="2293569"/>
    <lineage>
        <taxon>Bacteria</taxon>
        <taxon>Bacillati</taxon>
        <taxon>Actinomycetota</taxon>
        <taxon>Actinomycetes</taxon>
        <taxon>Jiangellales</taxon>
        <taxon>Jiangellaceae</taxon>
        <taxon>Jiangella</taxon>
    </lineage>
</organism>
<reference evidence="1 2" key="1">
    <citation type="submission" date="2018-09" db="EMBL/GenBank/DDBJ databases">
        <title>Isolation, diversity and antifungal activity of actinobacteria from wheat.</title>
        <authorList>
            <person name="Han C."/>
        </authorList>
    </citation>
    <scope>NUCLEOTIDE SEQUENCE [LARGE SCALE GENOMIC DNA]</scope>
    <source>
        <strain evidence="1 2">NEAU-YY265</strain>
    </source>
</reference>
<keyword evidence="2" id="KW-1185">Reference proteome</keyword>
<dbReference type="Proteomes" id="UP000284057">
    <property type="component" value="Unassembled WGS sequence"/>
</dbReference>
<sequence length="178" mass="19250">MHASRVELHGAARVALFIDNVLRKYRQQATFTVVEVNGEAGVPAADDAVRAGVRGTASKLRAVVAEESAWIMGVRLWDRAPRPPAAPFSCRATAPPVRARWGRASLWSGRLDLTRGCAVALGAIRGTGRMWARLTVPVPVSPRFVGLWTAMIIGDRLHHEDYVSITMTVGVLTLGQSS</sequence>
<name>A0A418KQI3_9ACTN</name>
<dbReference type="AlphaFoldDB" id="A0A418KQI3"/>
<gene>
    <name evidence="1" type="ORF">DY240_13250</name>
</gene>
<evidence type="ECO:0000313" key="2">
    <source>
        <dbReference type="Proteomes" id="UP000284057"/>
    </source>
</evidence>
<comment type="caution">
    <text evidence="1">The sequence shown here is derived from an EMBL/GenBank/DDBJ whole genome shotgun (WGS) entry which is preliminary data.</text>
</comment>
<protein>
    <submittedName>
        <fullName evidence="1">Uncharacterized protein</fullName>
    </submittedName>
</protein>
<accession>A0A418KQI3</accession>
<evidence type="ECO:0000313" key="1">
    <source>
        <dbReference type="EMBL" id="RIQ22818.1"/>
    </source>
</evidence>